<dbReference type="PANTHER" id="PTHR13140">
    <property type="entry name" value="MYOSIN"/>
    <property type="match status" value="1"/>
</dbReference>
<dbReference type="SMART" id="SM00242">
    <property type="entry name" value="MYSc"/>
    <property type="match status" value="1"/>
</dbReference>
<evidence type="ECO:0000313" key="8">
    <source>
        <dbReference type="Ensembl" id="ENSJHYP00000001020.1"/>
    </source>
</evidence>
<evidence type="ECO:0000256" key="5">
    <source>
        <dbReference type="ARBA" id="ARBA00023203"/>
    </source>
</evidence>
<keyword evidence="4" id="KW-0505">Motor protein</keyword>
<dbReference type="GO" id="GO:0016020">
    <property type="term" value="C:membrane"/>
    <property type="evidence" value="ECO:0007669"/>
    <property type="project" value="TreeGrafter"/>
</dbReference>
<evidence type="ECO:0000256" key="4">
    <source>
        <dbReference type="ARBA" id="ARBA00023175"/>
    </source>
</evidence>
<dbReference type="AlphaFoldDB" id="A0A8C5NIK0"/>
<protein>
    <recommendedName>
        <fullName evidence="7">Myosin motor domain-containing protein</fullName>
    </recommendedName>
</protein>
<evidence type="ECO:0000256" key="2">
    <source>
        <dbReference type="ARBA" id="ARBA00022840"/>
    </source>
</evidence>
<keyword evidence="2" id="KW-0067">ATP-binding</keyword>
<accession>A0A8C5NIK0</accession>
<dbReference type="GO" id="GO:0005737">
    <property type="term" value="C:cytoplasm"/>
    <property type="evidence" value="ECO:0007669"/>
    <property type="project" value="TreeGrafter"/>
</dbReference>
<dbReference type="Gene3D" id="1.20.120.720">
    <property type="entry name" value="Myosin VI head, motor domain, U50 subdomain"/>
    <property type="match status" value="1"/>
</dbReference>
<dbReference type="GO" id="GO:0007015">
    <property type="term" value="P:actin filament organization"/>
    <property type="evidence" value="ECO:0007669"/>
    <property type="project" value="TreeGrafter"/>
</dbReference>
<keyword evidence="3 6" id="KW-0518">Myosin</keyword>
<reference evidence="8" key="1">
    <citation type="submission" date="2025-08" db="UniProtKB">
        <authorList>
            <consortium name="Ensembl"/>
        </authorList>
    </citation>
    <scope>IDENTIFICATION</scope>
</reference>
<dbReference type="GO" id="GO:0000146">
    <property type="term" value="F:microfilament motor activity"/>
    <property type="evidence" value="ECO:0007669"/>
    <property type="project" value="TreeGrafter"/>
</dbReference>
<keyword evidence="5 6" id="KW-0009">Actin-binding</keyword>
<dbReference type="Proteomes" id="UP000694408">
    <property type="component" value="Unplaced"/>
</dbReference>
<dbReference type="InterPro" id="IPR027417">
    <property type="entry name" value="P-loop_NTPase"/>
</dbReference>
<dbReference type="InterPro" id="IPR036961">
    <property type="entry name" value="Kinesin_motor_dom_sf"/>
</dbReference>
<dbReference type="PANTHER" id="PTHR13140:SF706">
    <property type="entry name" value="DILUTE CLASS UNCONVENTIONAL MYOSIN, ISOFORM C"/>
    <property type="match status" value="1"/>
</dbReference>
<organism evidence="8 9">
    <name type="scientific">Junco hyemalis</name>
    <name type="common">Dark-eyed junco</name>
    <dbReference type="NCBI Taxonomy" id="40217"/>
    <lineage>
        <taxon>Eukaryota</taxon>
        <taxon>Metazoa</taxon>
        <taxon>Chordata</taxon>
        <taxon>Craniata</taxon>
        <taxon>Vertebrata</taxon>
        <taxon>Euteleostomi</taxon>
        <taxon>Archelosauria</taxon>
        <taxon>Archosauria</taxon>
        <taxon>Dinosauria</taxon>
        <taxon>Saurischia</taxon>
        <taxon>Theropoda</taxon>
        <taxon>Coelurosauria</taxon>
        <taxon>Aves</taxon>
        <taxon>Neognathae</taxon>
        <taxon>Neoaves</taxon>
        <taxon>Telluraves</taxon>
        <taxon>Australaves</taxon>
        <taxon>Passeriformes</taxon>
        <taxon>Passerellidae</taxon>
        <taxon>Junco</taxon>
    </lineage>
</organism>
<proteinExistence type="inferred from homology"/>
<dbReference type="GO" id="GO:0005524">
    <property type="term" value="F:ATP binding"/>
    <property type="evidence" value="ECO:0007669"/>
    <property type="project" value="UniProtKB-KW"/>
</dbReference>
<dbReference type="GO" id="GO:0051015">
    <property type="term" value="F:actin filament binding"/>
    <property type="evidence" value="ECO:0007669"/>
    <property type="project" value="TreeGrafter"/>
</dbReference>
<dbReference type="Gene3D" id="3.40.850.10">
    <property type="entry name" value="Kinesin motor domain"/>
    <property type="match status" value="1"/>
</dbReference>
<keyword evidence="1" id="KW-0547">Nucleotide-binding</keyword>
<evidence type="ECO:0000256" key="1">
    <source>
        <dbReference type="ARBA" id="ARBA00022741"/>
    </source>
</evidence>
<comment type="similarity">
    <text evidence="6">Belongs to the TRAFAC class myosin-kinesin ATPase superfamily. Myosin family.</text>
</comment>
<dbReference type="Pfam" id="PF00063">
    <property type="entry name" value="Myosin_head"/>
    <property type="match status" value="1"/>
</dbReference>
<evidence type="ECO:0000256" key="3">
    <source>
        <dbReference type="ARBA" id="ARBA00023123"/>
    </source>
</evidence>
<feature type="domain" description="Myosin motor" evidence="7">
    <location>
        <begin position="1"/>
        <end position="654"/>
    </location>
</feature>
<dbReference type="OMA" id="TFMSELE"/>
<dbReference type="PRINTS" id="PR00193">
    <property type="entry name" value="MYOSINHEAVY"/>
</dbReference>
<dbReference type="Gene3D" id="1.10.10.820">
    <property type="match status" value="1"/>
</dbReference>
<evidence type="ECO:0000313" key="9">
    <source>
        <dbReference type="Proteomes" id="UP000694408"/>
    </source>
</evidence>
<keyword evidence="9" id="KW-1185">Reference proteome</keyword>
<comment type="caution">
    <text evidence="6">Lacks conserved residue(s) required for the propagation of feature annotation.</text>
</comment>
<evidence type="ECO:0000256" key="6">
    <source>
        <dbReference type="PROSITE-ProRule" id="PRU00782"/>
    </source>
</evidence>
<name>A0A8C5NIK0_JUNHY</name>
<sequence>MHTLRQRFRARLPCTYAGPSLVAIASGTADSAGKIPRGKRDNLPPHICSLAHRAYRNLLLQRQDQAIVPLGHSGAGRTRCCQRALEYLVGTAGSLDGRITVEKIQAMFTVLGAFGSVSTGHSSSSTRFSMVLSLDFSATGQVTAAHLQTLLLERARVAQQPEGESSFNIFPLLLAGLDVAERTMLHLHQVAESNSFGIKPFTKPEDKQRALVAFSQLRAAMGTLGITAEEQRAVWRVLAGIYHLGAAGACKVGRKQFLRFESASRAAEVLGCDVEELGSAVFKHHLRHILAQVTARGRPQAEESPPGPKMTGVECVEGMASGLYEELFAAVVSLINRSFSSQHLSMGSISIVDTPGFQSPRQQRRERAATFEELCHNYVQERLQGLFYEKTFLREIERYREENVEVSFDLPERSPLATLSIIDLSCSQVPCPLCILHWVLHPSGRSRDADPGSVCLCVCVSVCVCLCVCVCVCVCVSVCPSRRSAVRELVRARAEAPLCCPALAGLEGRSQANLHRNACLRKTFASSLAAVRKRSVCAQIKLQADALTNLLRRSQLHFVHCLLPGMGGEGPVPRPPAPPDAAPQLDVVALRTQLEGTQLLDALRLHRVGYSDRLLLTQFRRRFQVLAPEVMKKHNSAYEVPDESKVCAGLGGTG</sequence>
<dbReference type="Ensembl" id="ENSJHYT00000001292.1">
    <property type="protein sequence ID" value="ENSJHYP00000001020.1"/>
    <property type="gene ID" value="ENSJHYG00000000907.1"/>
</dbReference>
<dbReference type="PROSITE" id="PS51456">
    <property type="entry name" value="MYOSIN_MOTOR"/>
    <property type="match status" value="1"/>
</dbReference>
<dbReference type="InterPro" id="IPR001609">
    <property type="entry name" value="Myosin_head_motor_dom-like"/>
</dbReference>
<evidence type="ECO:0000259" key="7">
    <source>
        <dbReference type="PROSITE" id="PS51456"/>
    </source>
</evidence>
<dbReference type="GO" id="GO:0016459">
    <property type="term" value="C:myosin complex"/>
    <property type="evidence" value="ECO:0007669"/>
    <property type="project" value="UniProtKB-KW"/>
</dbReference>
<reference evidence="8" key="2">
    <citation type="submission" date="2025-09" db="UniProtKB">
        <authorList>
            <consortium name="Ensembl"/>
        </authorList>
    </citation>
    <scope>IDENTIFICATION</scope>
</reference>
<dbReference type="Gene3D" id="1.20.58.530">
    <property type="match status" value="1"/>
</dbReference>
<dbReference type="SUPFAM" id="SSF52540">
    <property type="entry name" value="P-loop containing nucleoside triphosphate hydrolases"/>
    <property type="match status" value="1"/>
</dbReference>